<dbReference type="InterPro" id="IPR017853">
    <property type="entry name" value="GH"/>
</dbReference>
<dbReference type="GO" id="GO:0009277">
    <property type="term" value="C:fungal-type cell wall"/>
    <property type="evidence" value="ECO:0007669"/>
    <property type="project" value="TreeGrafter"/>
</dbReference>
<dbReference type="InterPro" id="IPR053183">
    <property type="entry name" value="ASL1"/>
</dbReference>
<dbReference type="PANTHER" id="PTHR34154">
    <property type="entry name" value="ALKALI-SENSITIVE LINKAGE PROTEIN 1"/>
    <property type="match status" value="1"/>
</dbReference>
<evidence type="ECO:0000313" key="3">
    <source>
        <dbReference type="EMBL" id="KAK7741996.1"/>
    </source>
</evidence>
<dbReference type="EMBL" id="JAJSPL020000016">
    <property type="protein sequence ID" value="KAK7741996.1"/>
    <property type="molecule type" value="Genomic_DNA"/>
</dbReference>
<evidence type="ECO:0000259" key="2">
    <source>
        <dbReference type="Pfam" id="PF11790"/>
    </source>
</evidence>
<feature type="domain" description="Asl1-like glycosyl hydrolase catalytic" evidence="2">
    <location>
        <begin position="31"/>
        <end position="287"/>
    </location>
</feature>
<reference evidence="3 4" key="1">
    <citation type="journal article" date="2023" name="PLoS ONE">
        <title>Cytospora paraplurivora sp. nov. isolated from orchards with fruit tree decline syndrome in Ontario, Canada.</title>
        <authorList>
            <person name="Ilyukhin E."/>
            <person name="Nguyen H.D.T."/>
            <person name="Castle A.J."/>
            <person name="Ellouze W."/>
        </authorList>
    </citation>
    <scope>NUCLEOTIDE SEQUENCE [LARGE SCALE GENOMIC DNA]</scope>
    <source>
        <strain evidence="3 4">FDS-564</strain>
    </source>
</reference>
<dbReference type="SUPFAM" id="SSF51445">
    <property type="entry name" value="(Trans)glycosidases"/>
    <property type="match status" value="1"/>
</dbReference>
<sequence length="330" mass="35604">MRRSKASSALWASSLVTGVISQESALSTKRGLAYISGSNEHDIDLLLSGKSDISWYYTWSLYASAYINDSIPFVPLVHGLDEASALDSIDDLSTTSTHLLTFNEPDGTTSSGGSSISPSDAAQSYIDNIVPLRTSSSRIWKISHPCVTGSDSGLAWLREFISSCWAIDPDNGCPTDFVALHWYGDFAGMASWLGTLREFYVTNSSNGAVDADSLQFWITEMALPQQSEDATVSMMNESMTYLDGLDYVQAYAWYGAFREDTSADSWTGDNVAYFTKKGALTDVGALYLGGKKEGFEAGMTGGATATDCGSLRFSILAVLATAFTVAMNLW</sequence>
<comment type="caution">
    <text evidence="3">The sequence shown here is derived from an EMBL/GenBank/DDBJ whole genome shotgun (WGS) entry which is preliminary data.</text>
</comment>
<protein>
    <recommendedName>
        <fullName evidence="2">Asl1-like glycosyl hydrolase catalytic domain-containing protein</fullName>
    </recommendedName>
</protein>
<name>A0AAN9YH24_9PEZI</name>
<evidence type="ECO:0000256" key="1">
    <source>
        <dbReference type="SAM" id="SignalP"/>
    </source>
</evidence>
<gene>
    <name evidence="3" type="ORF">SLS53_004580</name>
</gene>
<accession>A0AAN9YH24</accession>
<dbReference type="PANTHER" id="PTHR34154:SF3">
    <property type="entry name" value="ALKALI-SENSITIVE LINKAGE PROTEIN 1"/>
    <property type="match status" value="1"/>
</dbReference>
<organism evidence="3 4">
    <name type="scientific">Cytospora paraplurivora</name>
    <dbReference type="NCBI Taxonomy" id="2898453"/>
    <lineage>
        <taxon>Eukaryota</taxon>
        <taxon>Fungi</taxon>
        <taxon>Dikarya</taxon>
        <taxon>Ascomycota</taxon>
        <taxon>Pezizomycotina</taxon>
        <taxon>Sordariomycetes</taxon>
        <taxon>Sordariomycetidae</taxon>
        <taxon>Diaporthales</taxon>
        <taxon>Cytosporaceae</taxon>
        <taxon>Cytospora</taxon>
    </lineage>
</organism>
<dbReference type="GO" id="GO:0071966">
    <property type="term" value="P:fungal-type cell wall polysaccharide metabolic process"/>
    <property type="evidence" value="ECO:0007669"/>
    <property type="project" value="TreeGrafter"/>
</dbReference>
<feature type="signal peptide" evidence="1">
    <location>
        <begin position="1"/>
        <end position="21"/>
    </location>
</feature>
<dbReference type="Gene3D" id="3.20.20.80">
    <property type="entry name" value="Glycosidases"/>
    <property type="match status" value="1"/>
</dbReference>
<proteinExistence type="predicted"/>
<keyword evidence="1" id="KW-0732">Signal</keyword>
<feature type="chain" id="PRO_5042983831" description="Asl1-like glycosyl hydrolase catalytic domain-containing protein" evidence="1">
    <location>
        <begin position="22"/>
        <end position="330"/>
    </location>
</feature>
<keyword evidence="4" id="KW-1185">Reference proteome</keyword>
<dbReference type="Pfam" id="PF11790">
    <property type="entry name" value="Glyco_hydro_cc"/>
    <property type="match status" value="1"/>
</dbReference>
<evidence type="ECO:0000313" key="4">
    <source>
        <dbReference type="Proteomes" id="UP001320245"/>
    </source>
</evidence>
<dbReference type="AlphaFoldDB" id="A0AAN9YH24"/>
<dbReference type="InterPro" id="IPR024655">
    <property type="entry name" value="Asl1_glyco_hydro_catalytic"/>
</dbReference>
<dbReference type="Proteomes" id="UP001320245">
    <property type="component" value="Unassembled WGS sequence"/>
</dbReference>